<dbReference type="EMBL" id="NBNE01002714">
    <property type="protein sequence ID" value="OWZ09631.1"/>
    <property type="molecule type" value="Genomic_DNA"/>
</dbReference>
<evidence type="ECO:0000313" key="2">
    <source>
        <dbReference type="Proteomes" id="UP000198211"/>
    </source>
</evidence>
<dbReference type="OrthoDB" id="105478at2759"/>
<comment type="caution">
    <text evidence="1">The sequence shown here is derived from an EMBL/GenBank/DDBJ whole genome shotgun (WGS) entry which is preliminary data.</text>
</comment>
<sequence>MSTPYSSSAGILLGKDCNLLDTDNDGDSPTTSGDFQALVDVVTDQLNAGSLEEFLDEQPLKKQRTYKKRKSTHAVRREEKMALETEINALMTKLNVLQVRKLMQRGEADPSLSKQLDHNAALRDAVQEHHLMVARIHAMMENSVQRHSYSVRPTETYIHLVADPFRRHETLSALRRPKLDCASQFIRHRSLGLHPTADYFNEERYETSEGDFCNVRFDRTSLRGVRGGVQAVFQGLKHAIFNAEIVLSEAFGNITIREDDEMEDTGNFSQMRLVVQSTTGILVENNLVHFSDFVQTDENGNSFAIATTDFVDKDDRFPYRPHERIRRDAMAIILVTPHSNTTANNGDLGEYNGRTFSDEESNLVVVTRWTFARIYRTELNIPPEVIRSMRDSSGQISETILNCVRETVGLPKTS</sequence>
<evidence type="ECO:0000313" key="1">
    <source>
        <dbReference type="EMBL" id="OWZ09631.1"/>
    </source>
</evidence>
<keyword evidence="2" id="KW-1185">Reference proteome</keyword>
<name>A0A225VVT5_9STRA</name>
<proteinExistence type="predicted"/>
<organism evidence="1 2">
    <name type="scientific">Phytophthora megakarya</name>
    <dbReference type="NCBI Taxonomy" id="4795"/>
    <lineage>
        <taxon>Eukaryota</taxon>
        <taxon>Sar</taxon>
        <taxon>Stramenopiles</taxon>
        <taxon>Oomycota</taxon>
        <taxon>Peronosporomycetes</taxon>
        <taxon>Peronosporales</taxon>
        <taxon>Peronosporaceae</taxon>
        <taxon>Phytophthora</taxon>
    </lineage>
</organism>
<reference evidence="2" key="1">
    <citation type="submission" date="2017-03" db="EMBL/GenBank/DDBJ databases">
        <title>Phytopthora megakarya and P. palmivora, two closely related causual agents of cacao black pod achieved similar genome size and gene model numbers by different mechanisms.</title>
        <authorList>
            <person name="Ali S."/>
            <person name="Shao J."/>
            <person name="Larry D.J."/>
            <person name="Kronmiller B."/>
            <person name="Shen D."/>
            <person name="Strem M.D."/>
            <person name="Melnick R.L."/>
            <person name="Guiltinan M.J."/>
            <person name="Tyler B.M."/>
            <person name="Meinhardt L.W."/>
            <person name="Bailey B.A."/>
        </authorList>
    </citation>
    <scope>NUCLEOTIDE SEQUENCE [LARGE SCALE GENOMIC DNA]</scope>
    <source>
        <strain evidence="2">zdho120</strain>
    </source>
</reference>
<accession>A0A225VVT5</accession>
<gene>
    <name evidence="1" type="ORF">PHMEG_00017635</name>
</gene>
<protein>
    <submittedName>
        <fullName evidence="1">Uncharacterized protein</fullName>
    </submittedName>
</protein>
<dbReference type="AlphaFoldDB" id="A0A225VVT5"/>
<dbReference type="Proteomes" id="UP000198211">
    <property type="component" value="Unassembled WGS sequence"/>
</dbReference>